<evidence type="ECO:0000313" key="5">
    <source>
        <dbReference type="Proteomes" id="UP000048841"/>
    </source>
</evidence>
<name>A0A0E1NBJ6_YEREN</name>
<dbReference type="PATRIC" id="fig|630.129.peg.3235"/>
<protein>
    <submittedName>
        <fullName evidence="2">Phospholipase A</fullName>
    </submittedName>
</protein>
<dbReference type="Proteomes" id="UP000041601">
    <property type="component" value="Unassembled WGS sequence"/>
</dbReference>
<sequence>MSISVSLARPVPLAGLMKQVQPIEQVKKENSTPVGSSDQLQKEPAP</sequence>
<evidence type="ECO:0000256" key="1">
    <source>
        <dbReference type="SAM" id="MobiDB-lite"/>
    </source>
</evidence>
<dbReference type="KEGG" id="yet:CH48_606"/>
<dbReference type="EMBL" id="CPXJ01000032">
    <property type="protein sequence ID" value="CND96075.1"/>
    <property type="molecule type" value="Genomic_DNA"/>
</dbReference>
<evidence type="ECO:0000313" key="2">
    <source>
        <dbReference type="EMBL" id="CFQ64967.1"/>
    </source>
</evidence>
<reference evidence="2 5" key="2">
    <citation type="submission" date="2015-03" db="EMBL/GenBank/DDBJ databases">
        <authorList>
            <person name="Murphy D."/>
        </authorList>
    </citation>
    <scope>NUCLEOTIDE SEQUENCE [LARGE SCALE GENOMIC DNA]</scope>
    <source>
        <strain evidence="2 5">IP26249</strain>
    </source>
</reference>
<dbReference type="Proteomes" id="UP000048841">
    <property type="component" value="Unassembled WGS sequence"/>
</dbReference>
<evidence type="ECO:0000313" key="3">
    <source>
        <dbReference type="EMBL" id="CND96075.1"/>
    </source>
</evidence>
<reference evidence="3 4" key="1">
    <citation type="submission" date="2015-03" db="EMBL/GenBank/DDBJ databases">
        <authorList>
            <consortium name="Pathogen Informatics"/>
            <person name="Murphy D."/>
        </authorList>
    </citation>
    <scope>NUCLEOTIDE SEQUENCE [LARGE SCALE GENOMIC DNA]</scope>
    <source>
        <strain evidence="3 4">IP05342</strain>
    </source>
</reference>
<dbReference type="EMBL" id="CGBR01000016">
    <property type="protein sequence ID" value="CFQ64967.1"/>
    <property type="molecule type" value="Genomic_DNA"/>
</dbReference>
<keyword evidence="4" id="KW-1185">Reference proteome</keyword>
<evidence type="ECO:0000313" key="4">
    <source>
        <dbReference type="Proteomes" id="UP000041601"/>
    </source>
</evidence>
<dbReference type="AlphaFoldDB" id="A0A0E1NBJ6"/>
<proteinExistence type="predicted"/>
<accession>A0A0E1NBJ6</accession>
<gene>
    <name evidence="2" type="primary">yplA</name>
    <name evidence="2" type="ORF">ERS137941_02450</name>
    <name evidence="3" type="ORF">ERS137959_02655</name>
</gene>
<feature type="region of interest" description="Disordered" evidence="1">
    <location>
        <begin position="24"/>
        <end position="46"/>
    </location>
</feature>
<organism evidence="2 5">
    <name type="scientific">Yersinia enterocolitica</name>
    <dbReference type="NCBI Taxonomy" id="630"/>
    <lineage>
        <taxon>Bacteria</taxon>
        <taxon>Pseudomonadati</taxon>
        <taxon>Pseudomonadota</taxon>
        <taxon>Gammaproteobacteria</taxon>
        <taxon>Enterobacterales</taxon>
        <taxon>Yersiniaceae</taxon>
        <taxon>Yersinia</taxon>
    </lineage>
</organism>